<protein>
    <submittedName>
        <fullName evidence="1">VCBS repeat-containing protein</fullName>
    </submittedName>
</protein>
<proteinExistence type="predicted"/>
<comment type="caution">
    <text evidence="1">The sequence shown here is derived from an EMBL/GenBank/DDBJ whole genome shotgun (WGS) entry which is preliminary data.</text>
</comment>
<name>A0A9D2MUI5_9FIRM</name>
<sequence length="456" mass="49500">MKRPALSRLAGMLASALLCLLLPGCSFSGLQAQNLMSPPRASLDQQGIYELLQEDRQELNFVYPKRGEHRSAIIMQDWTGDGVDDAVGFVADESGAEAYFLEKREGQWRCAASFVNTASQVDLVCFGDVNGDGCQDVLIGWGSTAGTTGRTATVAAYLYQEGAVSEFSLGTYGEMTLTDFDQDGVCEVFTVDKYIAAEEEGGEPLPALAHVFSWEENAPREVYTANADNSITSYTSILFGNLSRGLQGVVLDGAKADGSMTTQVFYVEDGLLKNGPPGVNAETYQNPFARPSAATFASQDINGDQVVEIPVVTQLPCIPEGATLDSTSFSVEWSVFQAPGTYRNVLTTLVNLGENYWFRLPRQLVGRISTSNDTEKRTVTYTQVVSGEDGSQLLGTPLFSIRVFTRSAWDSRGETSGYQLLAQRGDLVYGIQTLTQDEAYESALAQIQETFTLIGE</sequence>
<dbReference type="EMBL" id="DWXG01000016">
    <property type="protein sequence ID" value="HJB97341.1"/>
    <property type="molecule type" value="Genomic_DNA"/>
</dbReference>
<organism evidence="1 2">
    <name type="scientific">Candidatus Acutalibacter pullicola</name>
    <dbReference type="NCBI Taxonomy" id="2838417"/>
    <lineage>
        <taxon>Bacteria</taxon>
        <taxon>Bacillati</taxon>
        <taxon>Bacillota</taxon>
        <taxon>Clostridia</taxon>
        <taxon>Eubacteriales</taxon>
        <taxon>Acutalibacteraceae</taxon>
        <taxon>Acutalibacter</taxon>
    </lineage>
</organism>
<dbReference type="SUPFAM" id="SSF69318">
    <property type="entry name" value="Integrin alpha N-terminal domain"/>
    <property type="match status" value="1"/>
</dbReference>
<evidence type="ECO:0000313" key="1">
    <source>
        <dbReference type="EMBL" id="HJB97341.1"/>
    </source>
</evidence>
<gene>
    <name evidence="1" type="ORF">H9710_02045</name>
</gene>
<dbReference type="Proteomes" id="UP000826793">
    <property type="component" value="Unassembled WGS sequence"/>
</dbReference>
<reference evidence="1" key="1">
    <citation type="journal article" date="2021" name="PeerJ">
        <title>Extensive microbial diversity within the chicken gut microbiome revealed by metagenomics and culture.</title>
        <authorList>
            <person name="Gilroy R."/>
            <person name="Ravi A."/>
            <person name="Getino M."/>
            <person name="Pursley I."/>
            <person name="Horton D.L."/>
            <person name="Alikhan N.F."/>
            <person name="Baker D."/>
            <person name="Gharbi K."/>
            <person name="Hall N."/>
            <person name="Watson M."/>
            <person name="Adriaenssens E.M."/>
            <person name="Foster-Nyarko E."/>
            <person name="Jarju S."/>
            <person name="Secka A."/>
            <person name="Antonio M."/>
            <person name="Oren A."/>
            <person name="Chaudhuri R.R."/>
            <person name="La Ragione R."/>
            <person name="Hildebrand F."/>
            <person name="Pallen M.J."/>
        </authorList>
    </citation>
    <scope>NUCLEOTIDE SEQUENCE</scope>
    <source>
        <strain evidence="1">CHK185-1770</strain>
    </source>
</reference>
<evidence type="ECO:0000313" key="2">
    <source>
        <dbReference type="Proteomes" id="UP000826793"/>
    </source>
</evidence>
<dbReference type="AlphaFoldDB" id="A0A9D2MUI5"/>
<dbReference type="InterPro" id="IPR028994">
    <property type="entry name" value="Integrin_alpha_N"/>
</dbReference>
<accession>A0A9D2MUI5</accession>
<reference evidence="1" key="2">
    <citation type="submission" date="2021-04" db="EMBL/GenBank/DDBJ databases">
        <authorList>
            <person name="Gilroy R."/>
        </authorList>
    </citation>
    <scope>NUCLEOTIDE SEQUENCE</scope>
    <source>
        <strain evidence="1">CHK185-1770</strain>
    </source>
</reference>